<dbReference type="PRINTS" id="PR00081">
    <property type="entry name" value="GDHRDH"/>
</dbReference>
<reference evidence="5 6" key="1">
    <citation type="submission" date="2018-07" db="EMBL/GenBank/DDBJ databases">
        <title>Halioglobus sp. genome submission.</title>
        <authorList>
            <person name="Ye M.-Q."/>
            <person name="Du Z.-J."/>
        </authorList>
    </citation>
    <scope>NUCLEOTIDE SEQUENCE [LARGE SCALE GENOMIC DNA]</scope>
    <source>
        <strain evidence="5 6">U0301</strain>
    </source>
</reference>
<evidence type="ECO:0000256" key="3">
    <source>
        <dbReference type="RuleBase" id="RU000363"/>
    </source>
</evidence>
<dbReference type="EMBL" id="QRAN01000013">
    <property type="protein sequence ID" value="RLQ21362.1"/>
    <property type="molecule type" value="Genomic_DNA"/>
</dbReference>
<dbReference type="PROSITE" id="PS00061">
    <property type="entry name" value="ADH_SHORT"/>
    <property type="match status" value="1"/>
</dbReference>
<dbReference type="GO" id="GO:0016491">
    <property type="term" value="F:oxidoreductase activity"/>
    <property type="evidence" value="ECO:0007669"/>
    <property type="project" value="UniProtKB-KW"/>
</dbReference>
<sequence>MEFVAVENVKLVGGVAVITGAASGIGAAMARYAVQELGMKVVLADISRAALDRASAELAALGGDVLSVATDVSKPEALDALADRAYGQYGQVNLLVNNAGIELLGFSWELPASQWEQLLGVNIHGVVHGVRAFLPRMIASAEPAIVANLSSIAGISIAPLQASYVMSKHAVLAFSECLQLELAMKQASIQVSAVLPGPVKTKIFAALDEATDPAVAEHHRQMVELLDRNGMGPEEAAETIFHQLQDGQFWVSTHPELTRAMAQQRGHSLSCLATPQLDANSAFNLE</sequence>
<evidence type="ECO:0000313" key="6">
    <source>
        <dbReference type="Proteomes" id="UP000265509"/>
    </source>
</evidence>
<dbReference type="Gene3D" id="3.40.50.720">
    <property type="entry name" value="NAD(P)-binding Rossmann-like Domain"/>
    <property type="match status" value="1"/>
</dbReference>
<dbReference type="OrthoDB" id="6503536at2"/>
<proteinExistence type="inferred from homology"/>
<evidence type="ECO:0000256" key="1">
    <source>
        <dbReference type="ARBA" id="ARBA00006484"/>
    </source>
</evidence>
<name>A0A3L7DZR6_9GAMM</name>
<keyword evidence="6" id="KW-1185">Reference proteome</keyword>
<dbReference type="SUPFAM" id="SSF51735">
    <property type="entry name" value="NAD(P)-binding Rossmann-fold domains"/>
    <property type="match status" value="1"/>
</dbReference>
<evidence type="ECO:0000256" key="2">
    <source>
        <dbReference type="ARBA" id="ARBA00023002"/>
    </source>
</evidence>
<evidence type="ECO:0000259" key="4">
    <source>
        <dbReference type="SMART" id="SM00822"/>
    </source>
</evidence>
<dbReference type="CDD" id="cd05233">
    <property type="entry name" value="SDR_c"/>
    <property type="match status" value="1"/>
</dbReference>
<feature type="domain" description="Ketoreductase" evidence="4">
    <location>
        <begin position="14"/>
        <end position="190"/>
    </location>
</feature>
<protein>
    <submittedName>
        <fullName evidence="5">SDR family NAD(P)-dependent oxidoreductase</fullName>
    </submittedName>
</protein>
<organism evidence="5 6">
    <name type="scientific">Seongchinamella sediminis</name>
    <dbReference type="NCBI Taxonomy" id="2283635"/>
    <lineage>
        <taxon>Bacteria</taxon>
        <taxon>Pseudomonadati</taxon>
        <taxon>Pseudomonadota</taxon>
        <taxon>Gammaproteobacteria</taxon>
        <taxon>Cellvibrionales</taxon>
        <taxon>Halieaceae</taxon>
        <taxon>Seongchinamella</taxon>
    </lineage>
</organism>
<dbReference type="InterPro" id="IPR020904">
    <property type="entry name" value="Sc_DH/Rdtase_CS"/>
</dbReference>
<comment type="similarity">
    <text evidence="1 3">Belongs to the short-chain dehydrogenases/reductases (SDR) family.</text>
</comment>
<dbReference type="PANTHER" id="PTHR43391">
    <property type="entry name" value="RETINOL DEHYDROGENASE-RELATED"/>
    <property type="match status" value="1"/>
</dbReference>
<dbReference type="Pfam" id="PF00106">
    <property type="entry name" value="adh_short"/>
    <property type="match status" value="1"/>
</dbReference>
<dbReference type="PANTHER" id="PTHR43391:SF82">
    <property type="entry name" value="OXIDOREDUCTASE SADH-RELATED"/>
    <property type="match status" value="1"/>
</dbReference>
<accession>A0A3L7DZR6</accession>
<dbReference type="PRINTS" id="PR00080">
    <property type="entry name" value="SDRFAMILY"/>
</dbReference>
<keyword evidence="2" id="KW-0560">Oxidoreductase</keyword>
<dbReference type="InterPro" id="IPR036291">
    <property type="entry name" value="NAD(P)-bd_dom_sf"/>
</dbReference>
<gene>
    <name evidence="5" type="ORF">DWB85_12580</name>
</gene>
<dbReference type="SMART" id="SM00822">
    <property type="entry name" value="PKS_KR"/>
    <property type="match status" value="1"/>
</dbReference>
<dbReference type="AlphaFoldDB" id="A0A3L7DZR6"/>
<dbReference type="RefSeq" id="WP_117955156.1">
    <property type="nucleotide sequence ID" value="NZ_QRAN01000013.1"/>
</dbReference>
<comment type="caution">
    <text evidence="5">The sequence shown here is derived from an EMBL/GenBank/DDBJ whole genome shotgun (WGS) entry which is preliminary data.</text>
</comment>
<dbReference type="InterPro" id="IPR002347">
    <property type="entry name" value="SDR_fam"/>
</dbReference>
<evidence type="ECO:0000313" key="5">
    <source>
        <dbReference type="EMBL" id="RLQ21362.1"/>
    </source>
</evidence>
<dbReference type="InterPro" id="IPR057326">
    <property type="entry name" value="KR_dom"/>
</dbReference>
<dbReference type="Proteomes" id="UP000265509">
    <property type="component" value="Unassembled WGS sequence"/>
</dbReference>